<evidence type="ECO:0000259" key="8">
    <source>
        <dbReference type="PROSITE" id="PS50934"/>
    </source>
</evidence>
<dbReference type="Pfam" id="PF04433">
    <property type="entry name" value="SWIRM"/>
    <property type="match status" value="1"/>
</dbReference>
<gene>
    <name evidence="9" type="ORF">CHIRRI_LOCUS285</name>
</gene>
<feature type="compositionally biased region" description="Polar residues" evidence="7">
    <location>
        <begin position="163"/>
        <end position="180"/>
    </location>
</feature>
<dbReference type="GO" id="GO:0008237">
    <property type="term" value="F:metallopeptidase activity"/>
    <property type="evidence" value="ECO:0007669"/>
    <property type="project" value="UniProtKB-KW"/>
</dbReference>
<evidence type="ECO:0000256" key="4">
    <source>
        <dbReference type="ARBA" id="ARBA00022801"/>
    </source>
</evidence>
<evidence type="ECO:0000256" key="7">
    <source>
        <dbReference type="SAM" id="MobiDB-lite"/>
    </source>
</evidence>
<keyword evidence="3" id="KW-0479">Metal-binding</keyword>
<dbReference type="SUPFAM" id="SSF46689">
    <property type="entry name" value="Homeodomain-like"/>
    <property type="match status" value="1"/>
</dbReference>
<dbReference type="InterPro" id="IPR050242">
    <property type="entry name" value="JAMM_MPN+_peptidase_M67A"/>
</dbReference>
<dbReference type="AlphaFoldDB" id="A0A9N9RHR3"/>
<evidence type="ECO:0000256" key="6">
    <source>
        <dbReference type="ARBA" id="ARBA00023049"/>
    </source>
</evidence>
<protein>
    <recommendedName>
        <fullName evidence="8">SWIRM domain-containing protein</fullName>
    </recommendedName>
</protein>
<dbReference type="GO" id="GO:0005634">
    <property type="term" value="C:nucleus"/>
    <property type="evidence" value="ECO:0007669"/>
    <property type="project" value="UniProtKB-SubCell"/>
</dbReference>
<keyword evidence="2" id="KW-0645">Protease</keyword>
<evidence type="ECO:0000256" key="5">
    <source>
        <dbReference type="ARBA" id="ARBA00022833"/>
    </source>
</evidence>
<evidence type="ECO:0000313" key="10">
    <source>
        <dbReference type="Proteomes" id="UP001153620"/>
    </source>
</evidence>
<dbReference type="OrthoDB" id="7464992at2759"/>
<sequence length="667" mass="76089">MSEDDDGEYLISEQQESISESLNSDYSIPTLWYHGEDIPSNNELIFEEHIPIFLEEEVVTEGCFENVVPTTNNTLTESKPKINNLTLNRDLLKVNHRDVQSQSGSRTPHTPKTPSSANFKPFVLNEHTMRIFKNKIKAIQKRRAQALAREKKQRPKKIKPAMNATSNKVSISNKKQSSQVPVPVKKSEVIEYINYKPKPAVDPKNSGQILRMEKVDSDDIEVDILSNSEDDDNVVNNVVIGLADLPEGDESGEMSVDDPDSSYTTEVVPVEQDEEKLNELRENDEQTFIEIDQTEMPCSEVILDPQSVNSIEKFMMSEFFNGSPTRTPERYLKIRNHIINMWNQCKPNYVSKTTARNGLRKCGDVSAIGRVHLLLENTGVINFDCPEVQYILPLKILYGIFQQSIRNKNQSYMRNKSDYASDNSMMQQQESSSDSMVNRIKSRTQSKTQFELIKCQRFSKDNIAPFEISITLSCLLCLYFHALSSKLEIMGFLGGHVDKSNGKNKIYLKCYKPCRTSIQTPISAEMCPISQVEQSSDITDSGYELLGWFHSHPSFPAIPSRTDLRTQNEIQMQFAPNNPFIGCILSCLQPMDFKCIYMQKDTAYELQVDIEKDYSGFKEDIESVSKLIDRGENYEETIQRFISSGNNLLRELSIPESIENILQNEII</sequence>
<keyword evidence="5" id="KW-0862">Zinc</keyword>
<evidence type="ECO:0000256" key="3">
    <source>
        <dbReference type="ARBA" id="ARBA00022723"/>
    </source>
</evidence>
<organism evidence="9 10">
    <name type="scientific">Chironomus riparius</name>
    <dbReference type="NCBI Taxonomy" id="315576"/>
    <lineage>
        <taxon>Eukaryota</taxon>
        <taxon>Metazoa</taxon>
        <taxon>Ecdysozoa</taxon>
        <taxon>Arthropoda</taxon>
        <taxon>Hexapoda</taxon>
        <taxon>Insecta</taxon>
        <taxon>Pterygota</taxon>
        <taxon>Neoptera</taxon>
        <taxon>Endopterygota</taxon>
        <taxon>Diptera</taxon>
        <taxon>Nematocera</taxon>
        <taxon>Chironomoidea</taxon>
        <taxon>Chironomidae</taxon>
        <taxon>Chironominae</taxon>
        <taxon>Chironomus</taxon>
    </lineage>
</organism>
<dbReference type="Pfam" id="PF14464">
    <property type="entry name" value="Prok-JAB"/>
    <property type="match status" value="1"/>
</dbReference>
<dbReference type="InterPro" id="IPR036388">
    <property type="entry name" value="WH-like_DNA-bd_sf"/>
</dbReference>
<keyword evidence="10" id="KW-1185">Reference proteome</keyword>
<accession>A0A9N9RHR3</accession>
<dbReference type="EMBL" id="OU895877">
    <property type="protein sequence ID" value="CAG9797285.1"/>
    <property type="molecule type" value="Genomic_DNA"/>
</dbReference>
<dbReference type="InterPro" id="IPR028090">
    <property type="entry name" value="JAB_dom_prok"/>
</dbReference>
<evidence type="ECO:0000256" key="1">
    <source>
        <dbReference type="ARBA" id="ARBA00004123"/>
    </source>
</evidence>
<proteinExistence type="predicted"/>
<feature type="compositionally biased region" description="Polar residues" evidence="7">
    <location>
        <begin position="100"/>
        <end position="118"/>
    </location>
</feature>
<dbReference type="Gene3D" id="1.10.10.10">
    <property type="entry name" value="Winged helix-like DNA-binding domain superfamily/Winged helix DNA-binding domain"/>
    <property type="match status" value="1"/>
</dbReference>
<dbReference type="GO" id="GO:0046872">
    <property type="term" value="F:metal ion binding"/>
    <property type="evidence" value="ECO:0007669"/>
    <property type="project" value="UniProtKB-KW"/>
</dbReference>
<keyword evidence="4" id="KW-0378">Hydrolase</keyword>
<dbReference type="Gene3D" id="3.40.140.10">
    <property type="entry name" value="Cytidine Deaminase, domain 2"/>
    <property type="match status" value="1"/>
</dbReference>
<evidence type="ECO:0000313" key="9">
    <source>
        <dbReference type="EMBL" id="CAG9797285.1"/>
    </source>
</evidence>
<dbReference type="InterPro" id="IPR007526">
    <property type="entry name" value="SWIRM"/>
</dbReference>
<feature type="region of interest" description="Disordered" evidence="7">
    <location>
        <begin position="97"/>
        <end position="119"/>
    </location>
</feature>
<name>A0A9N9RHR3_9DIPT</name>
<feature type="region of interest" description="Disordered" evidence="7">
    <location>
        <begin position="148"/>
        <end position="182"/>
    </location>
</feature>
<dbReference type="SUPFAM" id="SSF102712">
    <property type="entry name" value="JAB1/MPN domain"/>
    <property type="match status" value="1"/>
</dbReference>
<dbReference type="PANTHER" id="PTHR10410">
    <property type="entry name" value="EUKARYOTIC TRANSLATION INITIATION FACTOR 3 -RELATED"/>
    <property type="match status" value="1"/>
</dbReference>
<evidence type="ECO:0000256" key="2">
    <source>
        <dbReference type="ARBA" id="ARBA00022670"/>
    </source>
</evidence>
<keyword evidence="6" id="KW-0482">Metalloprotease</keyword>
<dbReference type="InterPro" id="IPR009057">
    <property type="entry name" value="Homeodomain-like_sf"/>
</dbReference>
<dbReference type="GO" id="GO:0006508">
    <property type="term" value="P:proteolysis"/>
    <property type="evidence" value="ECO:0007669"/>
    <property type="project" value="UniProtKB-KW"/>
</dbReference>
<comment type="subcellular location">
    <subcellularLocation>
        <location evidence="1">Nucleus</location>
    </subcellularLocation>
</comment>
<dbReference type="Proteomes" id="UP001153620">
    <property type="component" value="Chromosome 1"/>
</dbReference>
<feature type="domain" description="SWIRM" evidence="8">
    <location>
        <begin position="294"/>
        <end position="392"/>
    </location>
</feature>
<reference evidence="9" key="2">
    <citation type="submission" date="2022-10" db="EMBL/GenBank/DDBJ databases">
        <authorList>
            <consortium name="ENA_rothamsted_submissions"/>
            <consortium name="culmorum"/>
            <person name="King R."/>
        </authorList>
    </citation>
    <scope>NUCLEOTIDE SEQUENCE</scope>
</reference>
<dbReference type="PROSITE" id="PS50934">
    <property type="entry name" value="SWIRM"/>
    <property type="match status" value="1"/>
</dbReference>
<reference evidence="9" key="1">
    <citation type="submission" date="2022-01" db="EMBL/GenBank/DDBJ databases">
        <authorList>
            <person name="King R."/>
        </authorList>
    </citation>
    <scope>NUCLEOTIDE SEQUENCE</scope>
</reference>